<name>A0ABP1S0B6_9HEXA</name>
<reference evidence="2 3" key="1">
    <citation type="submission" date="2024-08" db="EMBL/GenBank/DDBJ databases">
        <authorList>
            <person name="Cucini C."/>
            <person name="Frati F."/>
        </authorList>
    </citation>
    <scope>NUCLEOTIDE SEQUENCE [LARGE SCALE GENOMIC DNA]</scope>
</reference>
<proteinExistence type="predicted"/>
<comment type="caution">
    <text evidence="2">The sequence shown here is derived from an EMBL/GenBank/DDBJ whole genome shotgun (WGS) entry which is preliminary data.</text>
</comment>
<keyword evidence="1" id="KW-0732">Signal</keyword>
<gene>
    <name evidence="2" type="ORF">ODALV1_LOCUS28279</name>
</gene>
<feature type="signal peptide" evidence="1">
    <location>
        <begin position="1"/>
        <end position="25"/>
    </location>
</feature>
<keyword evidence="3" id="KW-1185">Reference proteome</keyword>
<evidence type="ECO:0000256" key="1">
    <source>
        <dbReference type="SAM" id="SignalP"/>
    </source>
</evidence>
<organism evidence="2 3">
    <name type="scientific">Orchesella dallaii</name>
    <dbReference type="NCBI Taxonomy" id="48710"/>
    <lineage>
        <taxon>Eukaryota</taxon>
        <taxon>Metazoa</taxon>
        <taxon>Ecdysozoa</taxon>
        <taxon>Arthropoda</taxon>
        <taxon>Hexapoda</taxon>
        <taxon>Collembola</taxon>
        <taxon>Entomobryomorpha</taxon>
        <taxon>Entomobryoidea</taxon>
        <taxon>Orchesellidae</taxon>
        <taxon>Orchesellinae</taxon>
        <taxon>Orchesella</taxon>
    </lineage>
</organism>
<dbReference type="Proteomes" id="UP001642540">
    <property type="component" value="Unassembled WGS sequence"/>
</dbReference>
<dbReference type="EMBL" id="CAXLJM020000136">
    <property type="protein sequence ID" value="CAL8140409.1"/>
    <property type="molecule type" value="Genomic_DNA"/>
</dbReference>
<evidence type="ECO:0000313" key="3">
    <source>
        <dbReference type="Proteomes" id="UP001642540"/>
    </source>
</evidence>
<dbReference type="CDD" id="cd00117">
    <property type="entry name" value="TFP"/>
    <property type="match status" value="1"/>
</dbReference>
<sequence length="183" mass="20818">MMGTKNLMLIFVIGVILLDSKLVLGQEENKTIENEVEKEKAIAIIIENKPVANKTIENKNTTIKCYQCYFCKPDSDWKGEEKECEPPNDRCAMTLENKENGGWVNRFCTLQGTVDYAKQKKVECDDFGKMGQKWCFCKTDLCNDMIAFNHAQKGIITSTGGGDFRRHLIFTAILLFLGFLLKI</sequence>
<protein>
    <recommendedName>
        <fullName evidence="4">Protein sleepless</fullName>
    </recommendedName>
</protein>
<evidence type="ECO:0008006" key="4">
    <source>
        <dbReference type="Google" id="ProtNLM"/>
    </source>
</evidence>
<accession>A0ABP1S0B6</accession>
<feature type="chain" id="PRO_5046179503" description="Protein sleepless" evidence="1">
    <location>
        <begin position="26"/>
        <end position="183"/>
    </location>
</feature>
<evidence type="ECO:0000313" key="2">
    <source>
        <dbReference type="EMBL" id="CAL8140409.1"/>
    </source>
</evidence>
<dbReference type="InterPro" id="IPR045860">
    <property type="entry name" value="Snake_toxin-like_sf"/>
</dbReference>
<dbReference type="SUPFAM" id="SSF57302">
    <property type="entry name" value="Snake toxin-like"/>
    <property type="match status" value="1"/>
</dbReference>